<feature type="domain" description="TLC" evidence="7">
    <location>
        <begin position="64"/>
        <end position="167"/>
    </location>
</feature>
<sequence>MMGFGLNLDSIKELDVPAAQTEEEMNLYITVVAASFIVTFLMFFVLEYIVKIYNPSFLKNLSSSNRTLLLTQIQSNIHAIIVCYLSTYVLYQSEELKADYIWGKCQLASVACAVTIGYMAADLLTLIIRWKDVGEWSYVFHHLFSALAFIYIIDWQLYLRSLHSVTK</sequence>
<dbReference type="GO" id="GO:0016020">
    <property type="term" value="C:membrane"/>
    <property type="evidence" value="ECO:0007669"/>
    <property type="project" value="UniProtKB-SubCell"/>
</dbReference>
<dbReference type="OrthoDB" id="10266980at2759"/>
<evidence type="ECO:0000256" key="4">
    <source>
        <dbReference type="ARBA" id="ARBA00023136"/>
    </source>
</evidence>
<comment type="subcellular location">
    <subcellularLocation>
        <location evidence="1">Membrane</location>
        <topology evidence="1">Multi-pass membrane protein</topology>
    </subcellularLocation>
</comment>
<dbReference type="InterPro" id="IPR050846">
    <property type="entry name" value="TLCD"/>
</dbReference>
<evidence type="ECO:0000256" key="1">
    <source>
        <dbReference type="ARBA" id="ARBA00004141"/>
    </source>
</evidence>
<dbReference type="Proteomes" id="UP000593567">
    <property type="component" value="Unassembled WGS sequence"/>
</dbReference>
<dbReference type="GO" id="GO:0005783">
    <property type="term" value="C:endoplasmic reticulum"/>
    <property type="evidence" value="ECO:0007669"/>
    <property type="project" value="TreeGrafter"/>
</dbReference>
<evidence type="ECO:0000259" key="7">
    <source>
        <dbReference type="PROSITE" id="PS50922"/>
    </source>
</evidence>
<evidence type="ECO:0000256" key="2">
    <source>
        <dbReference type="ARBA" id="ARBA00022692"/>
    </source>
</evidence>
<gene>
    <name evidence="8" type="ORF">EB796_020920</name>
</gene>
<keyword evidence="9" id="KW-1185">Reference proteome</keyword>
<dbReference type="PANTHER" id="PTHR13439">
    <property type="entry name" value="CT120 PROTEIN"/>
    <property type="match status" value="1"/>
</dbReference>
<reference evidence="8" key="1">
    <citation type="submission" date="2020-06" db="EMBL/GenBank/DDBJ databases">
        <title>Draft genome of Bugula neritina, a colonial animal packing powerful symbionts and potential medicines.</title>
        <authorList>
            <person name="Rayko M."/>
        </authorList>
    </citation>
    <scope>NUCLEOTIDE SEQUENCE [LARGE SCALE GENOMIC DNA]</scope>
    <source>
        <strain evidence="8">Kwan_BN1</strain>
    </source>
</reference>
<comment type="caution">
    <text evidence="8">The sequence shown here is derived from an EMBL/GenBank/DDBJ whole genome shotgun (WGS) entry which is preliminary data.</text>
</comment>
<feature type="transmembrane region" description="Helical" evidence="6">
    <location>
        <begin position="139"/>
        <end position="158"/>
    </location>
</feature>
<evidence type="ECO:0000313" key="9">
    <source>
        <dbReference type="Proteomes" id="UP000593567"/>
    </source>
</evidence>
<dbReference type="EMBL" id="VXIV02003146">
    <property type="protein sequence ID" value="KAF6020764.1"/>
    <property type="molecule type" value="Genomic_DNA"/>
</dbReference>
<dbReference type="AlphaFoldDB" id="A0A7J7J4W3"/>
<evidence type="ECO:0000256" key="6">
    <source>
        <dbReference type="SAM" id="Phobius"/>
    </source>
</evidence>
<keyword evidence="4 5" id="KW-0472">Membrane</keyword>
<feature type="transmembrane region" description="Helical" evidence="6">
    <location>
        <begin position="27"/>
        <end position="46"/>
    </location>
</feature>
<keyword evidence="3 6" id="KW-1133">Transmembrane helix</keyword>
<feature type="transmembrane region" description="Helical" evidence="6">
    <location>
        <begin position="67"/>
        <end position="87"/>
    </location>
</feature>
<evidence type="ECO:0000256" key="3">
    <source>
        <dbReference type="ARBA" id="ARBA00022989"/>
    </source>
</evidence>
<name>A0A7J7J4W3_BUGNE</name>
<organism evidence="8 9">
    <name type="scientific">Bugula neritina</name>
    <name type="common">Brown bryozoan</name>
    <name type="synonym">Sertularia neritina</name>
    <dbReference type="NCBI Taxonomy" id="10212"/>
    <lineage>
        <taxon>Eukaryota</taxon>
        <taxon>Metazoa</taxon>
        <taxon>Spiralia</taxon>
        <taxon>Lophotrochozoa</taxon>
        <taxon>Bryozoa</taxon>
        <taxon>Gymnolaemata</taxon>
        <taxon>Cheilostomatida</taxon>
        <taxon>Flustrina</taxon>
        <taxon>Buguloidea</taxon>
        <taxon>Bugulidae</taxon>
        <taxon>Bugula</taxon>
    </lineage>
</organism>
<dbReference type="PANTHER" id="PTHR13439:SF0">
    <property type="entry name" value="TOPOISOMERASE I DAMAGE AFFECTED PROTEIN 4"/>
    <property type="match status" value="1"/>
</dbReference>
<proteinExistence type="predicted"/>
<evidence type="ECO:0000313" key="8">
    <source>
        <dbReference type="EMBL" id="KAF6020764.1"/>
    </source>
</evidence>
<dbReference type="Pfam" id="PF03798">
    <property type="entry name" value="TRAM_LAG1_CLN8"/>
    <property type="match status" value="1"/>
</dbReference>
<accession>A0A7J7J4W3</accession>
<dbReference type="PROSITE" id="PS50922">
    <property type="entry name" value="TLC"/>
    <property type="match status" value="1"/>
</dbReference>
<keyword evidence="2 5" id="KW-0812">Transmembrane</keyword>
<dbReference type="InterPro" id="IPR006634">
    <property type="entry name" value="TLC-dom"/>
</dbReference>
<evidence type="ECO:0000256" key="5">
    <source>
        <dbReference type="PROSITE-ProRule" id="PRU00205"/>
    </source>
</evidence>
<feature type="transmembrane region" description="Helical" evidence="6">
    <location>
        <begin position="107"/>
        <end position="127"/>
    </location>
</feature>
<dbReference type="GO" id="GO:0055088">
    <property type="term" value="P:lipid homeostasis"/>
    <property type="evidence" value="ECO:0007669"/>
    <property type="project" value="TreeGrafter"/>
</dbReference>
<protein>
    <submittedName>
        <fullName evidence="8">TMEM56</fullName>
    </submittedName>
</protein>